<dbReference type="GO" id="GO:0005730">
    <property type="term" value="C:nucleolus"/>
    <property type="evidence" value="ECO:0007669"/>
    <property type="project" value="UniProtKB-SubCell"/>
</dbReference>
<dbReference type="PANTHER" id="PTHR18034:SF4">
    <property type="entry name" value="NUCLEOLAR MIF4G DOMAIN-CONTAINING PROTEIN 1"/>
    <property type="match status" value="1"/>
</dbReference>
<dbReference type="InterPro" id="IPR003890">
    <property type="entry name" value="MIF4G-like_typ-3"/>
</dbReference>
<dbReference type="PANTHER" id="PTHR18034">
    <property type="entry name" value="CELL CYCLE CONTROL PROTEIN CWF22-RELATED"/>
    <property type="match status" value="1"/>
</dbReference>
<keyword evidence="3" id="KW-0539">Nucleus</keyword>
<dbReference type="Pfam" id="PF02854">
    <property type="entry name" value="MIF4G"/>
    <property type="match status" value="1"/>
</dbReference>
<proteinExistence type="inferred from homology"/>
<dbReference type="InterPro" id="IPR050781">
    <property type="entry name" value="CWC22_splicing_factor"/>
</dbReference>
<dbReference type="Proteomes" id="UP000274131">
    <property type="component" value="Unassembled WGS sequence"/>
</dbReference>
<dbReference type="Pfam" id="PF02847">
    <property type="entry name" value="MA3"/>
    <property type="match status" value="1"/>
</dbReference>
<dbReference type="SMART" id="SM00543">
    <property type="entry name" value="MIF4G"/>
    <property type="match status" value="1"/>
</dbReference>
<organism evidence="7">
    <name type="scientific">Enterobius vermicularis</name>
    <name type="common">Human pinworm</name>
    <dbReference type="NCBI Taxonomy" id="51028"/>
    <lineage>
        <taxon>Eukaryota</taxon>
        <taxon>Metazoa</taxon>
        <taxon>Ecdysozoa</taxon>
        <taxon>Nematoda</taxon>
        <taxon>Chromadorea</taxon>
        <taxon>Rhabditida</taxon>
        <taxon>Spirurina</taxon>
        <taxon>Oxyuridomorpha</taxon>
        <taxon>Oxyuroidea</taxon>
        <taxon>Oxyuridae</taxon>
        <taxon>Enterobius</taxon>
    </lineage>
</organism>
<evidence type="ECO:0000313" key="6">
    <source>
        <dbReference type="Proteomes" id="UP000274131"/>
    </source>
</evidence>
<protein>
    <submittedName>
        <fullName evidence="7">MI domain-containing protein</fullName>
    </submittedName>
</protein>
<evidence type="ECO:0000256" key="3">
    <source>
        <dbReference type="ARBA" id="ARBA00023242"/>
    </source>
</evidence>
<keyword evidence="6" id="KW-1185">Reference proteome</keyword>
<gene>
    <name evidence="5" type="ORF">EVEC_LOCUS3043</name>
</gene>
<dbReference type="GO" id="GO:0042274">
    <property type="term" value="P:ribosomal small subunit biogenesis"/>
    <property type="evidence" value="ECO:0007669"/>
    <property type="project" value="TreeGrafter"/>
</dbReference>
<feature type="domain" description="MI" evidence="4">
    <location>
        <begin position="537"/>
        <end position="653"/>
    </location>
</feature>
<dbReference type="SUPFAM" id="SSF48371">
    <property type="entry name" value="ARM repeat"/>
    <property type="match status" value="1"/>
</dbReference>
<comment type="similarity">
    <text evidence="2">Belongs to the CWC22 family.</text>
</comment>
<dbReference type="WBParaSite" id="EVEC_0000333501-mRNA-1">
    <property type="protein sequence ID" value="EVEC_0000333501-mRNA-1"/>
    <property type="gene ID" value="EVEC_0000333501"/>
</dbReference>
<dbReference type="AlphaFoldDB" id="A0A0N4V0A3"/>
<evidence type="ECO:0000256" key="1">
    <source>
        <dbReference type="ARBA" id="ARBA00004604"/>
    </source>
</evidence>
<dbReference type="EMBL" id="UXUI01007495">
    <property type="protein sequence ID" value="VDD87900.1"/>
    <property type="molecule type" value="Genomic_DNA"/>
</dbReference>
<evidence type="ECO:0000256" key="2">
    <source>
        <dbReference type="ARBA" id="ARBA00006856"/>
    </source>
</evidence>
<dbReference type="InterPro" id="IPR003891">
    <property type="entry name" value="Initiation_fac_eIF4g_MI"/>
</dbReference>
<accession>A0A0N4V0A3</accession>
<dbReference type="STRING" id="51028.A0A0N4V0A3"/>
<reference evidence="7" key="1">
    <citation type="submission" date="2017-02" db="UniProtKB">
        <authorList>
            <consortium name="WormBaseParasite"/>
        </authorList>
    </citation>
    <scope>IDENTIFICATION</scope>
</reference>
<comment type="subcellular location">
    <subcellularLocation>
        <location evidence="1">Nucleus</location>
        <location evidence="1">Nucleolus</location>
    </subcellularLocation>
</comment>
<dbReference type="SMART" id="SM00544">
    <property type="entry name" value="MA3"/>
    <property type="match status" value="1"/>
</dbReference>
<evidence type="ECO:0000259" key="4">
    <source>
        <dbReference type="PROSITE" id="PS51366"/>
    </source>
</evidence>
<dbReference type="InterPro" id="IPR016024">
    <property type="entry name" value="ARM-type_fold"/>
</dbReference>
<dbReference type="GO" id="GO:0003723">
    <property type="term" value="F:RNA binding"/>
    <property type="evidence" value="ECO:0007669"/>
    <property type="project" value="InterPro"/>
</dbReference>
<reference evidence="5 6" key="2">
    <citation type="submission" date="2018-10" db="EMBL/GenBank/DDBJ databases">
        <authorList>
            <consortium name="Pathogen Informatics"/>
        </authorList>
    </citation>
    <scope>NUCLEOTIDE SEQUENCE [LARGE SCALE GENOMIC DNA]</scope>
</reference>
<sequence length="732" mass="83765">MEWVESVMEMGIGNNVLVTCKRKDARQKMKRLKKIQKAAFATGKKVESVIFESFAQKNSREKKKKRLKRKRKSFKELNGSSALKDGNSQKLELVRGIEDDEAELERLSKKLGYRRTRSQKLPRAFNAEGLDYLLEVCDNIKKSEAWYSSPKNEDSVEQGFSLVSESSSLLEEDCEGEFETDDEKEIEEHVRTESSGGEEFTEDIYGRTVAKKTGMVIVPTSNVQKKFREFREDNIVTDDEEREKLERTLRGLVNRLNENTIVGSVKTVKELFSSHSHNNVKSLLYLSLLNIVVVEYRLPDRILIELALFIALLHILVSADISSHFVESFVLEYLKRMQLLGEDKSLENMSLLLAELFNFKVIKSTVIGDVVDRLVGAGGYKALECAKLLLAYAGVLLKKRDCSALQACIVRVQSSLMEHAKEVVKDQHLQFIVEEFLNLKGANIRKWTESIDFSLLEHYMSLYRGLTKKVDREDELGMSVDDIEHVKERGRWWLIGSAWNEASHITSVPGAGNLTVKEPKFDKPLLDLAKKAKMNTSVRRDVFCTLMSSKNESDAFEKLMRLALKGQQEREIIHICIHCALQETKYNSFYSAVIEQFCLFHKRFKLTAQYALWDRIKNLSTFKEWQRSHLATLTVDMIVNKAVGLTVLKVVEFGTIDATATCYIRRVLESILLRCSNDALREIFEGVITSSRHKVFSEGLHILVCMISKDSDDEVILSRIGFLNSIWGDDRL</sequence>
<evidence type="ECO:0000313" key="7">
    <source>
        <dbReference type="WBParaSite" id="EVEC_0000333501-mRNA-1"/>
    </source>
</evidence>
<dbReference type="OrthoDB" id="10260961at2759"/>
<dbReference type="PROSITE" id="PS51366">
    <property type="entry name" value="MI"/>
    <property type="match status" value="1"/>
</dbReference>
<dbReference type="Gene3D" id="1.25.40.180">
    <property type="match status" value="1"/>
</dbReference>
<name>A0A0N4V0A3_ENTVE</name>
<evidence type="ECO:0000313" key="5">
    <source>
        <dbReference type="EMBL" id="VDD87900.1"/>
    </source>
</evidence>